<dbReference type="SUPFAM" id="SSF52743">
    <property type="entry name" value="Subtilisin-like"/>
    <property type="match status" value="1"/>
</dbReference>
<feature type="transmembrane region" description="Helical" evidence="1">
    <location>
        <begin position="7"/>
        <end position="26"/>
    </location>
</feature>
<organism evidence="3 5">
    <name type="scientific">Clostridium coskatii</name>
    <dbReference type="NCBI Taxonomy" id="1705578"/>
    <lineage>
        <taxon>Bacteria</taxon>
        <taxon>Bacillati</taxon>
        <taxon>Bacillota</taxon>
        <taxon>Clostridia</taxon>
        <taxon>Eubacteriales</taxon>
        <taxon>Clostridiaceae</taxon>
        <taxon>Clostridium</taxon>
    </lineage>
</organism>
<feature type="domain" description="Peptidase S8/S53" evidence="2">
    <location>
        <begin position="133"/>
        <end position="266"/>
    </location>
</feature>
<evidence type="ECO:0000259" key="2">
    <source>
        <dbReference type="Pfam" id="PF00082"/>
    </source>
</evidence>
<dbReference type="EMBL" id="LITQ01000032">
    <property type="protein sequence ID" value="OAA90105.1"/>
    <property type="molecule type" value="Genomic_DNA"/>
</dbReference>
<keyword evidence="6" id="KW-1185">Reference proteome</keyword>
<dbReference type="Proteomes" id="UP000093694">
    <property type="component" value="Unassembled WGS sequence"/>
</dbReference>
<evidence type="ECO:0000256" key="1">
    <source>
        <dbReference type="SAM" id="Phobius"/>
    </source>
</evidence>
<dbReference type="EMBL" id="LROR01000055">
    <property type="protein sequence ID" value="OBR92747.1"/>
    <property type="molecule type" value="Genomic_DNA"/>
</dbReference>
<dbReference type="Gene3D" id="3.40.50.200">
    <property type="entry name" value="Peptidase S8/S53 domain"/>
    <property type="match status" value="1"/>
</dbReference>
<name>A0A162J4B2_9CLOT</name>
<dbReference type="RefSeq" id="WP_242867000.1">
    <property type="nucleotide sequence ID" value="NZ_LITQ01000032.1"/>
</dbReference>
<dbReference type="Pfam" id="PF00082">
    <property type="entry name" value="Peptidase_S8"/>
    <property type="match status" value="1"/>
</dbReference>
<evidence type="ECO:0000313" key="3">
    <source>
        <dbReference type="EMBL" id="OAA90105.1"/>
    </source>
</evidence>
<proteinExistence type="predicted"/>
<reference evidence="3 5" key="1">
    <citation type="journal article" date="2015" name="Biotechnol. Bioeng.">
        <title>Genome sequence and phenotypic characterization of Caulobacter segnis.</title>
        <authorList>
            <person name="Patel S."/>
            <person name="Fletcher B."/>
            <person name="Scott D.C."/>
            <person name="Ely B."/>
        </authorList>
    </citation>
    <scope>NUCLEOTIDE SEQUENCE [LARGE SCALE GENOMIC DNA]</scope>
    <source>
        <strain evidence="3 5">PS02</strain>
    </source>
</reference>
<dbReference type="GO" id="GO:0006508">
    <property type="term" value="P:proteolysis"/>
    <property type="evidence" value="ECO:0007669"/>
    <property type="project" value="InterPro"/>
</dbReference>
<sequence>MKKRYKILIVLLALTIIGGIFIKISIEPNTSLNKNGIGIGVKTIPVNWRIKKLNNLPKPDPNSEDSVEIDLRSSDLSKVNVTGKEKDLLNSTFDSKTKWPKNMPINFLPEKIMETGKNPGLRVKDLHKLGINGKNIGIGIIDQRLLVNHVEYKDRVKAYEEIHCAKETSMHGSAVTSIAVGKTTGVAPASDLYYIGQDPGIKDKIDFKYTAKAIDRIIDINKKLPKEKKIRVISISIGWGPKDIGYKEVTEAVKRAKEENIFVVSSSLRHTYGFKFNGLGRNPLLNPDMESSYTPGLWWQKDYYNGKYDSTNTLLVPMDSRSTASPTGYNDYAFYREGGWSWSIPYIAGVYALACQVDPNIAPEEFWKVALKTGDTIEFKNKGKVYELGKIINPVKLIENLKANL</sequence>
<evidence type="ECO:0000313" key="4">
    <source>
        <dbReference type="EMBL" id="OBR92747.1"/>
    </source>
</evidence>
<dbReference type="AlphaFoldDB" id="A0A162J4B2"/>
<dbReference type="InterPro" id="IPR036852">
    <property type="entry name" value="Peptidase_S8/S53_dom_sf"/>
</dbReference>
<evidence type="ECO:0000313" key="6">
    <source>
        <dbReference type="Proteomes" id="UP000093694"/>
    </source>
</evidence>
<accession>A0A162J4B2</accession>
<reference evidence="4 6" key="2">
    <citation type="journal article" date="2016" name="Front. Microbiol.">
        <title>Industrial Acetogenic Biocatalysts: A Comparative Metabolic and Genomic Analysis.</title>
        <authorList>
            <person name="Bengelsdorf F."/>
            <person name="Poehlein A."/>
            <person name="Sonja S."/>
            <person name="Erz C."/>
            <person name="Hummel T."/>
            <person name="Hoffmeister S."/>
            <person name="Daniel R."/>
            <person name="Durre P."/>
        </authorList>
    </citation>
    <scope>NUCLEOTIDE SEQUENCE [LARGE SCALE GENOMIC DNA]</scope>
    <source>
        <strain evidence="4 6">PTA-10522</strain>
    </source>
</reference>
<dbReference type="Proteomes" id="UP000077384">
    <property type="component" value="Unassembled WGS sequence"/>
</dbReference>
<gene>
    <name evidence="4" type="ORF">CLCOS_28090</name>
    <name evidence="3" type="ORF">WX73_02193</name>
</gene>
<dbReference type="PATRIC" id="fig|1705578.3.peg.2454"/>
<keyword evidence="1" id="KW-0812">Transmembrane</keyword>
<dbReference type="InterPro" id="IPR000209">
    <property type="entry name" value="Peptidase_S8/S53_dom"/>
</dbReference>
<protein>
    <submittedName>
        <fullName evidence="3">Subtilase family protein</fullName>
    </submittedName>
</protein>
<keyword evidence="1" id="KW-0472">Membrane</keyword>
<keyword evidence="1" id="KW-1133">Transmembrane helix</keyword>
<dbReference type="GO" id="GO:0004252">
    <property type="term" value="F:serine-type endopeptidase activity"/>
    <property type="evidence" value="ECO:0007669"/>
    <property type="project" value="InterPro"/>
</dbReference>
<comment type="caution">
    <text evidence="3">The sequence shown here is derived from an EMBL/GenBank/DDBJ whole genome shotgun (WGS) entry which is preliminary data.</text>
</comment>
<evidence type="ECO:0000313" key="5">
    <source>
        <dbReference type="Proteomes" id="UP000077384"/>
    </source>
</evidence>